<dbReference type="EMBL" id="CAKOFQ010006773">
    <property type="protein sequence ID" value="CAH1970271.1"/>
    <property type="molecule type" value="Genomic_DNA"/>
</dbReference>
<dbReference type="AlphaFoldDB" id="A0A9P0KBC4"/>
<feature type="signal peptide" evidence="1">
    <location>
        <begin position="1"/>
        <end position="19"/>
    </location>
</feature>
<name>A0A9P0KBC4_ACAOB</name>
<evidence type="ECO:0000256" key="1">
    <source>
        <dbReference type="SAM" id="SignalP"/>
    </source>
</evidence>
<feature type="chain" id="PRO_5040216647" evidence="1">
    <location>
        <begin position="20"/>
        <end position="53"/>
    </location>
</feature>
<sequence length="53" mass="5552">MANVFLVSVWGFLAGASSSFTCPANRATGGIMNVASYGFCEPLALEIARILLN</sequence>
<accession>A0A9P0KBC4</accession>
<proteinExistence type="predicted"/>
<reference evidence="2" key="1">
    <citation type="submission" date="2022-03" db="EMBL/GenBank/DDBJ databases">
        <authorList>
            <person name="Sayadi A."/>
        </authorList>
    </citation>
    <scope>NUCLEOTIDE SEQUENCE</scope>
</reference>
<keyword evidence="1" id="KW-0732">Signal</keyword>
<evidence type="ECO:0000313" key="2">
    <source>
        <dbReference type="EMBL" id="CAH1970271.1"/>
    </source>
</evidence>
<organism evidence="2 3">
    <name type="scientific">Acanthoscelides obtectus</name>
    <name type="common">Bean weevil</name>
    <name type="synonym">Bruchus obtectus</name>
    <dbReference type="NCBI Taxonomy" id="200917"/>
    <lineage>
        <taxon>Eukaryota</taxon>
        <taxon>Metazoa</taxon>
        <taxon>Ecdysozoa</taxon>
        <taxon>Arthropoda</taxon>
        <taxon>Hexapoda</taxon>
        <taxon>Insecta</taxon>
        <taxon>Pterygota</taxon>
        <taxon>Neoptera</taxon>
        <taxon>Endopterygota</taxon>
        <taxon>Coleoptera</taxon>
        <taxon>Polyphaga</taxon>
        <taxon>Cucujiformia</taxon>
        <taxon>Chrysomeloidea</taxon>
        <taxon>Chrysomelidae</taxon>
        <taxon>Bruchinae</taxon>
        <taxon>Bruchini</taxon>
        <taxon>Acanthoscelides</taxon>
    </lineage>
</organism>
<evidence type="ECO:0000313" key="3">
    <source>
        <dbReference type="Proteomes" id="UP001152888"/>
    </source>
</evidence>
<dbReference type="Proteomes" id="UP001152888">
    <property type="component" value="Unassembled WGS sequence"/>
</dbReference>
<comment type="caution">
    <text evidence="2">The sequence shown here is derived from an EMBL/GenBank/DDBJ whole genome shotgun (WGS) entry which is preliminary data.</text>
</comment>
<gene>
    <name evidence="2" type="ORF">ACAOBT_LOCUS8840</name>
</gene>
<protein>
    <submittedName>
        <fullName evidence="2">Uncharacterized protein</fullName>
    </submittedName>
</protein>
<keyword evidence="3" id="KW-1185">Reference proteome</keyword>